<dbReference type="EMBL" id="CAMXCT030001405">
    <property type="protein sequence ID" value="CAL4777111.1"/>
    <property type="molecule type" value="Genomic_DNA"/>
</dbReference>
<reference evidence="1" key="1">
    <citation type="submission" date="2022-10" db="EMBL/GenBank/DDBJ databases">
        <authorList>
            <person name="Chen Y."/>
            <person name="Dougan E. K."/>
            <person name="Chan C."/>
            <person name="Rhodes N."/>
            <person name="Thang M."/>
        </authorList>
    </citation>
    <scope>NUCLEOTIDE SEQUENCE</scope>
</reference>
<dbReference type="Proteomes" id="UP001152797">
    <property type="component" value="Unassembled WGS sequence"/>
</dbReference>
<evidence type="ECO:0000313" key="1">
    <source>
        <dbReference type="EMBL" id="CAI3989799.1"/>
    </source>
</evidence>
<sequence length="119" mass="13384">MNQRDKTSARFHVSRSTVKRIFAHWSGKNSMSSVFQAFSEHTKNCPCLRKVLFSLSPRPIFETPDRANSATKSSQGIHRIPAAAGESLVSFEAPTPQEFTSWPARYQASLENTRGALWK</sequence>
<comment type="caution">
    <text evidence="1">The sequence shown here is derived from an EMBL/GenBank/DDBJ whole genome shotgun (WGS) entry which is preliminary data.</text>
</comment>
<protein>
    <submittedName>
        <fullName evidence="1">Uncharacterized protein</fullName>
    </submittedName>
</protein>
<keyword evidence="3" id="KW-1185">Reference proteome</keyword>
<gene>
    <name evidence="1" type="ORF">C1SCF055_LOCUS16841</name>
</gene>
<dbReference type="EMBL" id="CAMXCT020001405">
    <property type="protein sequence ID" value="CAL1143174.1"/>
    <property type="molecule type" value="Genomic_DNA"/>
</dbReference>
<reference evidence="2 3" key="2">
    <citation type="submission" date="2024-05" db="EMBL/GenBank/DDBJ databases">
        <authorList>
            <person name="Chen Y."/>
            <person name="Shah S."/>
            <person name="Dougan E. K."/>
            <person name="Thang M."/>
            <person name="Chan C."/>
        </authorList>
    </citation>
    <scope>NUCLEOTIDE SEQUENCE [LARGE SCALE GENOMIC DNA]</scope>
</reference>
<dbReference type="EMBL" id="CAMXCT010001405">
    <property type="protein sequence ID" value="CAI3989799.1"/>
    <property type="molecule type" value="Genomic_DNA"/>
</dbReference>
<organism evidence="1">
    <name type="scientific">Cladocopium goreaui</name>
    <dbReference type="NCBI Taxonomy" id="2562237"/>
    <lineage>
        <taxon>Eukaryota</taxon>
        <taxon>Sar</taxon>
        <taxon>Alveolata</taxon>
        <taxon>Dinophyceae</taxon>
        <taxon>Suessiales</taxon>
        <taxon>Symbiodiniaceae</taxon>
        <taxon>Cladocopium</taxon>
    </lineage>
</organism>
<proteinExistence type="predicted"/>
<name>A0A9P1CDT5_9DINO</name>
<accession>A0A9P1CDT5</accession>
<dbReference type="AlphaFoldDB" id="A0A9P1CDT5"/>
<evidence type="ECO:0000313" key="2">
    <source>
        <dbReference type="EMBL" id="CAL4777111.1"/>
    </source>
</evidence>
<evidence type="ECO:0000313" key="3">
    <source>
        <dbReference type="Proteomes" id="UP001152797"/>
    </source>
</evidence>